<comment type="caution">
    <text evidence="3">The sequence shown here is derived from an EMBL/GenBank/DDBJ whole genome shotgun (WGS) entry which is preliminary data.</text>
</comment>
<reference evidence="3 4" key="1">
    <citation type="submission" date="2014-10" db="EMBL/GenBank/DDBJ databases">
        <title>Whole Genome sequence of Corynebacterium auriscanis strain CIP 106629.</title>
        <authorList>
            <person name="Hassan S.S."/>
            <person name="Jamal S.B."/>
            <person name="Tiwari S."/>
            <person name="Oliveira L.D.C."/>
            <person name="Souza F."/>
            <person name="Mariano D.C."/>
            <person name="Almeida S."/>
            <person name="Dorella F."/>
            <person name="Pereira F."/>
            <person name="Carvalho A."/>
            <person name="Leal C.A."/>
            <person name="Soares S.D.C."/>
            <person name="Figueiredo H.C."/>
            <person name="Silva A."/>
            <person name="Azevedo V.A."/>
        </authorList>
    </citation>
    <scope>NUCLEOTIDE SEQUENCE [LARGE SCALE GENOMIC DNA]</scope>
    <source>
        <strain evidence="3 4">CIP 106629</strain>
    </source>
</reference>
<dbReference type="GeneID" id="300553657"/>
<feature type="transmembrane region" description="Helical" evidence="2">
    <location>
        <begin position="297"/>
        <end position="318"/>
    </location>
</feature>
<keyword evidence="4" id="KW-1185">Reference proteome</keyword>
<keyword evidence="2" id="KW-0472">Membrane</keyword>
<organism evidence="3 4">
    <name type="scientific">Corynebacterium auriscanis</name>
    <dbReference type="NCBI Taxonomy" id="99807"/>
    <lineage>
        <taxon>Bacteria</taxon>
        <taxon>Bacillati</taxon>
        <taxon>Actinomycetota</taxon>
        <taxon>Actinomycetes</taxon>
        <taxon>Mycobacteriales</taxon>
        <taxon>Corynebacteriaceae</taxon>
        <taxon>Corynebacterium</taxon>
    </lineage>
</organism>
<protein>
    <submittedName>
        <fullName evidence="3">Membrane protein</fullName>
    </submittedName>
</protein>
<accession>A0A0A2DI47</accession>
<keyword evidence="2" id="KW-0812">Transmembrane</keyword>
<dbReference type="EMBL" id="JRVJ01000004">
    <property type="protein sequence ID" value="KGM18853.1"/>
    <property type="molecule type" value="Genomic_DNA"/>
</dbReference>
<dbReference type="PROSITE" id="PS51257">
    <property type="entry name" value="PROKAR_LIPOPROTEIN"/>
    <property type="match status" value="1"/>
</dbReference>
<dbReference type="AlphaFoldDB" id="A0A0A2DI47"/>
<dbReference type="RefSeq" id="WP_035113588.1">
    <property type="nucleotide sequence ID" value="NZ_CP047046.1"/>
</dbReference>
<evidence type="ECO:0000313" key="4">
    <source>
        <dbReference type="Proteomes" id="UP000030145"/>
    </source>
</evidence>
<feature type="region of interest" description="Disordered" evidence="1">
    <location>
        <begin position="125"/>
        <end position="146"/>
    </location>
</feature>
<gene>
    <name evidence="3" type="ORF">MA47_04320</name>
</gene>
<dbReference type="Pfam" id="PF11271">
    <property type="entry name" value="PorA"/>
    <property type="match status" value="1"/>
</dbReference>
<evidence type="ECO:0000313" key="3">
    <source>
        <dbReference type="EMBL" id="KGM18853.1"/>
    </source>
</evidence>
<proteinExistence type="predicted"/>
<sequence length="327" mass="35783">MTMKARLLAAFTLFVGCALFVAGWLLPGQVSKDKPVPLTLAATTLFLKDPAATVGPGFQGPDATKSVTAPVNRQFNLLLGEPATESEASARVGVSSSRMDVADDLKSLLSAEVWSFTMDRRTGEAKGDAKVADTPATPPTESPIEGYWAKFPQDTQKQSYPYFDQTLRKAIPAEFQGTVNRTNDQGRETELYVFRQTIEPTNVAKLYPGVRHETTLMKDGKQVKGYLTHGGWREITVEPRSGLLVSVEEKIDDVYLTDRGEEVGELLRFHGKTNEPVEQAMLAQALLTSGKRETQKWGVALMVAGAIVSAASLVVVLWPGRRKKQRA</sequence>
<evidence type="ECO:0000256" key="1">
    <source>
        <dbReference type="SAM" id="MobiDB-lite"/>
    </source>
</evidence>
<keyword evidence="2" id="KW-1133">Transmembrane helix</keyword>
<name>A0A0A2DI47_9CORY</name>
<dbReference type="InterPro" id="IPR021424">
    <property type="entry name" value="PorA"/>
</dbReference>
<dbReference type="Proteomes" id="UP000030145">
    <property type="component" value="Unassembled WGS sequence"/>
</dbReference>
<evidence type="ECO:0000256" key="2">
    <source>
        <dbReference type="SAM" id="Phobius"/>
    </source>
</evidence>